<sequence>MLFHFPFLVQIEIISQLDTFERFILCLCSKKSKRLVQNVLPDFDATVIDMGKSCLKIQRNGEKSKDLILWGTYENPKDDFTRTFYWNRGIWIKFKGNIVKCRISIHPTSGLPVFWFHSDHRKIVPLALHDAICKMFKISNKLQIISDLLEFPNIEVVDNFKETGYSLPSADQYEEFFSNVTIKNCASLVTWCSFNNRKINAEDIGPNLIKTNHLVCCNSDWLTEDWLFKFEGKSAIFYNVVELNNESVISLTKKWIDGKFPSLISLMIGLGSTSEDQNFFDKDKILENFETFPWNPNERAARFKYPSSATQKVDKDILDCSQEVDIKRNCDGLLATVIVEPFWFQFFVWHEPFAVSIPRTCKDPFTNKTFFEYGDLEF</sequence>
<dbReference type="Pfam" id="PF00646">
    <property type="entry name" value="F-box"/>
    <property type="match status" value="1"/>
</dbReference>
<protein>
    <recommendedName>
        <fullName evidence="1">F-box domain-containing protein</fullName>
    </recommendedName>
</protein>
<name>G0MUN6_CAEBE</name>
<dbReference type="PANTHER" id="PTHR21503">
    <property type="entry name" value="F-BOX-CONTAINING HYPOTHETICAL PROTEIN C.ELEGANS"/>
    <property type="match status" value="1"/>
</dbReference>
<dbReference type="eggNOG" id="ENOG502THJ8">
    <property type="taxonomic scope" value="Eukaryota"/>
</dbReference>
<evidence type="ECO:0000313" key="3">
    <source>
        <dbReference type="Proteomes" id="UP000008068"/>
    </source>
</evidence>
<dbReference type="PANTHER" id="PTHR21503:SF8">
    <property type="entry name" value="F-BOX ASSOCIATED DOMAIN-CONTAINING PROTEIN-RELATED"/>
    <property type="match status" value="1"/>
</dbReference>
<dbReference type="HOGENOM" id="CLU_040220_2_1_1"/>
<dbReference type="InParanoid" id="G0MUN6"/>
<evidence type="ECO:0000259" key="1">
    <source>
        <dbReference type="Pfam" id="PF00646"/>
    </source>
</evidence>
<dbReference type="Proteomes" id="UP000008068">
    <property type="component" value="Unassembled WGS sequence"/>
</dbReference>
<accession>G0MUN6</accession>
<dbReference type="InterPro" id="IPR001810">
    <property type="entry name" value="F-box_dom"/>
</dbReference>
<dbReference type="AlphaFoldDB" id="G0MUN6"/>
<keyword evidence="3" id="KW-1185">Reference proteome</keyword>
<evidence type="ECO:0000313" key="2">
    <source>
        <dbReference type="EMBL" id="EGT44055.1"/>
    </source>
</evidence>
<feature type="domain" description="F-box" evidence="1">
    <location>
        <begin position="3"/>
        <end position="40"/>
    </location>
</feature>
<organism evidence="3">
    <name type="scientific">Caenorhabditis brenneri</name>
    <name type="common">Nematode worm</name>
    <dbReference type="NCBI Taxonomy" id="135651"/>
    <lineage>
        <taxon>Eukaryota</taxon>
        <taxon>Metazoa</taxon>
        <taxon>Ecdysozoa</taxon>
        <taxon>Nematoda</taxon>
        <taxon>Chromadorea</taxon>
        <taxon>Rhabditida</taxon>
        <taxon>Rhabditina</taxon>
        <taxon>Rhabditomorpha</taxon>
        <taxon>Rhabditoidea</taxon>
        <taxon>Rhabditidae</taxon>
        <taxon>Peloderinae</taxon>
        <taxon>Caenorhabditis</taxon>
    </lineage>
</organism>
<proteinExistence type="predicted"/>
<gene>
    <name evidence="2" type="ORF">CAEBREN_10178</name>
</gene>
<reference evidence="3" key="1">
    <citation type="submission" date="2011-07" db="EMBL/GenBank/DDBJ databases">
        <authorList>
            <consortium name="Caenorhabditis brenneri Sequencing and Analysis Consortium"/>
            <person name="Wilson R.K."/>
        </authorList>
    </citation>
    <scope>NUCLEOTIDE SEQUENCE [LARGE SCALE GENOMIC DNA]</scope>
    <source>
        <strain evidence="3">PB2801</strain>
    </source>
</reference>
<dbReference type="EMBL" id="GL379812">
    <property type="protein sequence ID" value="EGT44055.1"/>
    <property type="molecule type" value="Genomic_DNA"/>
</dbReference>
<dbReference type="OMA" id="FLENATW"/>